<evidence type="ECO:0000256" key="1">
    <source>
        <dbReference type="ARBA" id="ARBA00005560"/>
    </source>
</evidence>
<comment type="caution">
    <text evidence="4">The sequence shown here is derived from an EMBL/GenBank/DDBJ whole genome shotgun (WGS) entry which is preliminary data.</text>
</comment>
<name>X1D1C9_9ZZZZ</name>
<dbReference type="PRINTS" id="PR00686">
    <property type="entry name" value="TIFACTORIID"/>
</dbReference>
<organism evidence="4">
    <name type="scientific">marine sediment metagenome</name>
    <dbReference type="NCBI Taxonomy" id="412755"/>
    <lineage>
        <taxon>unclassified sequences</taxon>
        <taxon>metagenomes</taxon>
        <taxon>ecological metagenomes</taxon>
    </lineage>
</organism>
<dbReference type="GO" id="GO:0006352">
    <property type="term" value="P:DNA-templated transcription initiation"/>
    <property type="evidence" value="ECO:0007669"/>
    <property type="project" value="InterPro"/>
</dbReference>
<proteinExistence type="inferred from homology"/>
<dbReference type="Pfam" id="PF00352">
    <property type="entry name" value="TBP"/>
    <property type="match status" value="1"/>
</dbReference>
<evidence type="ECO:0000256" key="2">
    <source>
        <dbReference type="ARBA" id="ARBA00023125"/>
    </source>
</evidence>
<dbReference type="Gene3D" id="3.30.310.10">
    <property type="entry name" value="TATA-Binding Protein"/>
    <property type="match status" value="1"/>
</dbReference>
<dbReference type="InterPro" id="IPR000814">
    <property type="entry name" value="TBP"/>
</dbReference>
<dbReference type="AlphaFoldDB" id="X1D1C9"/>
<gene>
    <name evidence="4" type="ORF">S01H4_39382</name>
</gene>
<dbReference type="EMBL" id="BART01021326">
    <property type="protein sequence ID" value="GAG98917.1"/>
    <property type="molecule type" value="Genomic_DNA"/>
</dbReference>
<evidence type="ECO:0000313" key="4">
    <source>
        <dbReference type="EMBL" id="GAG98917.1"/>
    </source>
</evidence>
<evidence type="ECO:0000256" key="3">
    <source>
        <dbReference type="ARBA" id="ARBA00023163"/>
    </source>
</evidence>
<evidence type="ECO:0008006" key="5">
    <source>
        <dbReference type="Google" id="ProtNLM"/>
    </source>
</evidence>
<keyword evidence="2" id="KW-0238">DNA-binding</keyword>
<feature type="non-terminal residue" evidence="4">
    <location>
        <position position="1"/>
    </location>
</feature>
<dbReference type="PROSITE" id="PS00351">
    <property type="entry name" value="TFIID"/>
    <property type="match status" value="1"/>
</dbReference>
<comment type="similarity">
    <text evidence="1">Belongs to the TBP family.</text>
</comment>
<protein>
    <recommendedName>
        <fullName evidence="5">TATA-box-binding protein</fullName>
    </recommendedName>
</protein>
<accession>X1D1C9</accession>
<dbReference type="PANTHER" id="PTHR10126">
    <property type="entry name" value="TATA-BOX BINDING PROTEIN"/>
    <property type="match status" value="1"/>
</dbReference>
<reference evidence="4" key="1">
    <citation type="journal article" date="2014" name="Front. Microbiol.">
        <title>High frequency of phylogenetically diverse reductive dehalogenase-homologous genes in deep subseafloor sedimentary metagenomes.</title>
        <authorList>
            <person name="Kawai M."/>
            <person name="Futagami T."/>
            <person name="Toyoda A."/>
            <person name="Takaki Y."/>
            <person name="Nishi S."/>
            <person name="Hori S."/>
            <person name="Arai W."/>
            <person name="Tsubouchi T."/>
            <person name="Morono Y."/>
            <person name="Uchiyama I."/>
            <person name="Ito T."/>
            <person name="Fujiyama A."/>
            <person name="Inagaki F."/>
            <person name="Takami H."/>
        </authorList>
    </citation>
    <scope>NUCLEOTIDE SEQUENCE</scope>
    <source>
        <strain evidence="4">Expedition CK06-06</strain>
    </source>
</reference>
<dbReference type="InterPro" id="IPR030491">
    <property type="entry name" value="TBP_CS"/>
</dbReference>
<dbReference type="SUPFAM" id="SSF55945">
    <property type="entry name" value="TATA-box binding protein-like"/>
    <property type="match status" value="1"/>
</dbReference>
<sequence length="119" mass="13086">EIAATIPNIEYDPTQFPGLVYRLKKPKTATLIFNTGKMVCTGGKSEKDSRRAVMKIVKGLNQAGIKVSGKPEITILMSRALVSQKDAGLLRKVIFVKIRRTLMGLIQVPSSLDCCDMSF</sequence>
<keyword evidence="3" id="KW-0804">Transcription</keyword>
<dbReference type="InterPro" id="IPR012295">
    <property type="entry name" value="TBP_dom_sf"/>
</dbReference>
<dbReference type="GO" id="GO:0003677">
    <property type="term" value="F:DNA binding"/>
    <property type="evidence" value="ECO:0007669"/>
    <property type="project" value="UniProtKB-KW"/>
</dbReference>